<dbReference type="EMBL" id="HBGK01004569">
    <property type="protein sequence ID" value="CAD9273496.1"/>
    <property type="molecule type" value="Transcribed_RNA"/>
</dbReference>
<dbReference type="PANTHER" id="PTHR21096">
    <property type="entry name" value="PROTEIN FAM136A"/>
    <property type="match status" value="1"/>
</dbReference>
<reference evidence="2" key="1">
    <citation type="submission" date="2021-01" db="EMBL/GenBank/DDBJ databases">
        <authorList>
            <person name="Corre E."/>
            <person name="Pelletier E."/>
            <person name="Niang G."/>
            <person name="Scheremetjew M."/>
            <person name="Finn R."/>
            <person name="Kale V."/>
            <person name="Holt S."/>
            <person name="Cochrane G."/>
            <person name="Meng A."/>
            <person name="Brown T."/>
            <person name="Cohen L."/>
        </authorList>
    </citation>
    <scope>NUCLEOTIDE SEQUENCE</scope>
    <source>
        <strain evidence="2">CCMP 410</strain>
    </source>
</reference>
<accession>A0A7S1Y162</accession>
<dbReference type="InterPro" id="IPR008560">
    <property type="entry name" value="DUF842_euk"/>
</dbReference>
<dbReference type="AlphaFoldDB" id="A0A7S1Y162"/>
<gene>
    <name evidence="2" type="ORF">GOCE00092_LOCUS2404</name>
</gene>
<evidence type="ECO:0000313" key="2">
    <source>
        <dbReference type="EMBL" id="CAD9273496.1"/>
    </source>
</evidence>
<sequence length="147" mass="16301">MASPALQAKANELNAKMESEARSMLDTVERTQLRKIAKASYQCVVGCFDKAGTTGSSDVLEQCSRSCQLPYQQGNNIVQQETADFQNRLNRAMMACQDQAKDIMAGDASKMPKAEDALLKCISRTVDDHIKMLRPMKARIEGQLKKL</sequence>
<comment type="similarity">
    <text evidence="1">Belongs to the FAM136 family.</text>
</comment>
<protein>
    <submittedName>
        <fullName evidence="2">Uncharacterized protein</fullName>
    </submittedName>
</protein>
<proteinExistence type="inferred from homology"/>
<dbReference type="PANTHER" id="PTHR21096:SF0">
    <property type="entry name" value="PROTEIN FAM136A"/>
    <property type="match status" value="1"/>
</dbReference>
<name>A0A7S1Y162_9STRA</name>
<evidence type="ECO:0000256" key="1">
    <source>
        <dbReference type="ARBA" id="ARBA00009952"/>
    </source>
</evidence>
<dbReference type="Pfam" id="PF05811">
    <property type="entry name" value="DUF842"/>
    <property type="match status" value="1"/>
</dbReference>
<organism evidence="2">
    <name type="scientific">Grammatophora oceanica</name>
    <dbReference type="NCBI Taxonomy" id="210454"/>
    <lineage>
        <taxon>Eukaryota</taxon>
        <taxon>Sar</taxon>
        <taxon>Stramenopiles</taxon>
        <taxon>Ochrophyta</taxon>
        <taxon>Bacillariophyta</taxon>
        <taxon>Fragilariophyceae</taxon>
        <taxon>Fragilariophycidae</taxon>
        <taxon>Rhabdonematales</taxon>
        <taxon>Grammatophoraceae</taxon>
        <taxon>Grammatophora</taxon>
    </lineage>
</organism>
<dbReference type="GO" id="GO:0005737">
    <property type="term" value="C:cytoplasm"/>
    <property type="evidence" value="ECO:0007669"/>
    <property type="project" value="TreeGrafter"/>
</dbReference>